<dbReference type="AlphaFoldDB" id="A0A4V2NVL1"/>
<evidence type="ECO:0000313" key="2">
    <source>
        <dbReference type="Proteomes" id="UP000295443"/>
    </source>
</evidence>
<keyword evidence="2" id="KW-1185">Reference proteome</keyword>
<reference evidence="1 2" key="1">
    <citation type="submission" date="2019-03" db="EMBL/GenBank/DDBJ databases">
        <title>Genome sequence of Thiobacillaceae bacterium LSR1, a sulfur-oxidizing bacterium isolated from freshwater sediment.</title>
        <authorList>
            <person name="Li S."/>
        </authorList>
    </citation>
    <scope>NUCLEOTIDE SEQUENCE [LARGE SCALE GENOMIC DNA]</scope>
    <source>
        <strain evidence="1 2">LSR1</strain>
    </source>
</reference>
<dbReference type="RefSeq" id="WP_131447024.1">
    <property type="nucleotide sequence ID" value="NZ_SJZB01000035.1"/>
</dbReference>
<dbReference type="EMBL" id="SJZB01000035">
    <property type="protein sequence ID" value="TCJ13912.1"/>
    <property type="molecule type" value="Genomic_DNA"/>
</dbReference>
<sequence length="115" mass="12513">MPYVERDEAGKIVAMAAQESGSVREWLAEDSPELEAWLRGMASGAAGDANAVRALGESDLAVIRVVEDLIDLLIDKNVLCFTDLPAAAQEKLLNRRSLRRALHPLVVMKDDDGVI</sequence>
<name>A0A4V2NVL1_9PROT</name>
<comment type="caution">
    <text evidence="1">The sequence shown here is derived from an EMBL/GenBank/DDBJ whole genome shotgun (WGS) entry which is preliminary data.</text>
</comment>
<evidence type="ECO:0000313" key="1">
    <source>
        <dbReference type="EMBL" id="TCJ13912.1"/>
    </source>
</evidence>
<dbReference type="OrthoDB" id="8527830at2"/>
<protein>
    <recommendedName>
        <fullName evidence="3">Tryptophan synthase subunit beta like protein</fullName>
    </recommendedName>
</protein>
<proteinExistence type="predicted"/>
<evidence type="ECO:0008006" key="3">
    <source>
        <dbReference type="Google" id="ProtNLM"/>
    </source>
</evidence>
<gene>
    <name evidence="1" type="ORF">EZJ19_09645</name>
</gene>
<dbReference type="Proteomes" id="UP000295443">
    <property type="component" value="Unassembled WGS sequence"/>
</dbReference>
<accession>A0A4V2NVL1</accession>
<organism evidence="1 2">
    <name type="scientific">Parasulfuritortus cantonensis</name>
    <dbReference type="NCBI Taxonomy" id="2528202"/>
    <lineage>
        <taxon>Bacteria</taxon>
        <taxon>Pseudomonadati</taxon>
        <taxon>Pseudomonadota</taxon>
        <taxon>Betaproteobacteria</taxon>
        <taxon>Nitrosomonadales</taxon>
        <taxon>Thiobacillaceae</taxon>
        <taxon>Parasulfuritortus</taxon>
    </lineage>
</organism>